<evidence type="ECO:0000313" key="2">
    <source>
        <dbReference type="EMBL" id="KAH9364087.1"/>
    </source>
</evidence>
<feature type="region of interest" description="Disordered" evidence="1">
    <location>
        <begin position="24"/>
        <end position="51"/>
    </location>
</feature>
<dbReference type="VEuPathDB" id="VectorBase:HLOH_041775"/>
<reference evidence="2 3" key="1">
    <citation type="journal article" date="2020" name="Cell">
        <title>Large-Scale Comparative Analyses of Tick Genomes Elucidate Their Genetic Diversity and Vector Capacities.</title>
        <authorList>
            <consortium name="Tick Genome and Microbiome Consortium (TIGMIC)"/>
            <person name="Jia N."/>
            <person name="Wang J."/>
            <person name="Shi W."/>
            <person name="Du L."/>
            <person name="Sun Y."/>
            <person name="Zhan W."/>
            <person name="Jiang J.F."/>
            <person name="Wang Q."/>
            <person name="Zhang B."/>
            <person name="Ji P."/>
            <person name="Bell-Sakyi L."/>
            <person name="Cui X.M."/>
            <person name="Yuan T.T."/>
            <person name="Jiang B.G."/>
            <person name="Yang W.F."/>
            <person name="Lam T.T."/>
            <person name="Chang Q.C."/>
            <person name="Ding S.J."/>
            <person name="Wang X.J."/>
            <person name="Zhu J.G."/>
            <person name="Ruan X.D."/>
            <person name="Zhao L."/>
            <person name="Wei J.T."/>
            <person name="Ye R.Z."/>
            <person name="Que T.C."/>
            <person name="Du C.H."/>
            <person name="Zhou Y.H."/>
            <person name="Cheng J.X."/>
            <person name="Dai P.F."/>
            <person name="Guo W.B."/>
            <person name="Han X.H."/>
            <person name="Huang E.J."/>
            <person name="Li L.F."/>
            <person name="Wei W."/>
            <person name="Gao Y.C."/>
            <person name="Liu J.Z."/>
            <person name="Shao H.Z."/>
            <person name="Wang X."/>
            <person name="Wang C.C."/>
            <person name="Yang T.C."/>
            <person name="Huo Q.B."/>
            <person name="Li W."/>
            <person name="Chen H.Y."/>
            <person name="Chen S.E."/>
            <person name="Zhou L.G."/>
            <person name="Ni X.B."/>
            <person name="Tian J.H."/>
            <person name="Sheng Y."/>
            <person name="Liu T."/>
            <person name="Pan Y.S."/>
            <person name="Xia L.Y."/>
            <person name="Li J."/>
            <person name="Zhao F."/>
            <person name="Cao W.C."/>
        </authorList>
    </citation>
    <scope>NUCLEOTIDE SEQUENCE [LARGE SCALE GENOMIC DNA]</scope>
    <source>
        <strain evidence="2">HaeL-2018</strain>
    </source>
</reference>
<keyword evidence="3" id="KW-1185">Reference proteome</keyword>
<dbReference type="OrthoDB" id="10038194at2759"/>
<accession>A0A9J6FMM4</accession>
<gene>
    <name evidence="2" type="ORF">HPB48_012985</name>
</gene>
<dbReference type="PANTHER" id="PTHR22654">
    <property type="entry name" value="G PROTEIN PATHWAY SUPPRESSOR 2"/>
    <property type="match status" value="1"/>
</dbReference>
<evidence type="ECO:0000313" key="3">
    <source>
        <dbReference type="Proteomes" id="UP000821853"/>
    </source>
</evidence>
<evidence type="ECO:0000256" key="1">
    <source>
        <dbReference type="SAM" id="MobiDB-lite"/>
    </source>
</evidence>
<dbReference type="Pfam" id="PF15991">
    <property type="entry name" value="G_path_suppress"/>
    <property type="match status" value="1"/>
</dbReference>
<dbReference type="InterPro" id="IPR026094">
    <property type="entry name" value="GPS2"/>
</dbReference>
<name>A0A9J6FMM4_HAELO</name>
<protein>
    <recommendedName>
        <fullName evidence="4">G protein pathway suppressor 2</fullName>
    </recommendedName>
</protein>
<feature type="compositionally biased region" description="Basic and acidic residues" evidence="1">
    <location>
        <begin position="29"/>
        <end position="51"/>
    </location>
</feature>
<comment type="caution">
    <text evidence="2">The sequence shown here is derived from an EMBL/GenBank/DDBJ whole genome shotgun (WGS) entry which is preliminary data.</text>
</comment>
<dbReference type="GO" id="GO:0003712">
    <property type="term" value="F:transcription coregulator activity"/>
    <property type="evidence" value="ECO:0007669"/>
    <property type="project" value="TreeGrafter"/>
</dbReference>
<evidence type="ECO:0008006" key="4">
    <source>
        <dbReference type="Google" id="ProtNLM"/>
    </source>
</evidence>
<dbReference type="OMA" id="NFHLAQQ"/>
<dbReference type="GO" id="GO:0006357">
    <property type="term" value="P:regulation of transcription by RNA polymerase II"/>
    <property type="evidence" value="ECO:0007669"/>
    <property type="project" value="TreeGrafter"/>
</dbReference>
<dbReference type="AlphaFoldDB" id="A0A9J6FMM4"/>
<sequence length="443" mass="46829">MPALVERPKMSMAMWAALKTHIMRQREKKKQEQEADAATERVRREQELKRRQDAMTLEEIRDQVQQSEKKLVTLKEEKHQLFMQLKKVLHEDDTRKRALVKEANEMAALNHSYLQQQHHNAMQQHAAAAAAAAAANAPQHLYIQEMNRAHSMYKLAQPIPQNPGVLHRAPLKRPLTPSPPPQSAQASSSSSQQQTPPQSGFSPQQPYAYKAQIPSSAYGAPKLIPAYAPGHGPIYYVPGQGSVPAMAPAAPVPYPAYPTPQFPHHHAESAAAAAAAAAAVAKQQQMVATHNFHLAQQQQQVRATAAAAGGRRCSGSSATAAAPPAASGGGGGRCCWIPRGARGSASPGAFARPAEAALSPRGEVLRLAAVYASDEDSGVASGTVGCPGPGEPAAKAVVLFDASAAAPYCSGGRCCAETPGLSGSADTLLLRAALGLHWCATVP</sequence>
<dbReference type="EMBL" id="JABSTR010000002">
    <property type="protein sequence ID" value="KAH9364087.1"/>
    <property type="molecule type" value="Genomic_DNA"/>
</dbReference>
<feature type="compositionally biased region" description="Low complexity" evidence="1">
    <location>
        <begin position="183"/>
        <end position="205"/>
    </location>
</feature>
<dbReference type="GO" id="GO:0005667">
    <property type="term" value="C:transcription regulator complex"/>
    <property type="evidence" value="ECO:0007669"/>
    <property type="project" value="TreeGrafter"/>
</dbReference>
<dbReference type="Proteomes" id="UP000821853">
    <property type="component" value="Chromosome 10"/>
</dbReference>
<proteinExistence type="predicted"/>
<feature type="region of interest" description="Disordered" evidence="1">
    <location>
        <begin position="159"/>
        <end position="205"/>
    </location>
</feature>
<feature type="region of interest" description="Disordered" evidence="1">
    <location>
        <begin position="312"/>
        <end position="331"/>
    </location>
</feature>
<organism evidence="2 3">
    <name type="scientific">Haemaphysalis longicornis</name>
    <name type="common">Bush tick</name>
    <dbReference type="NCBI Taxonomy" id="44386"/>
    <lineage>
        <taxon>Eukaryota</taxon>
        <taxon>Metazoa</taxon>
        <taxon>Ecdysozoa</taxon>
        <taxon>Arthropoda</taxon>
        <taxon>Chelicerata</taxon>
        <taxon>Arachnida</taxon>
        <taxon>Acari</taxon>
        <taxon>Parasitiformes</taxon>
        <taxon>Ixodida</taxon>
        <taxon>Ixodoidea</taxon>
        <taxon>Ixodidae</taxon>
        <taxon>Haemaphysalinae</taxon>
        <taxon>Haemaphysalis</taxon>
    </lineage>
</organism>
<dbReference type="PANTHER" id="PTHR22654:SF2">
    <property type="entry name" value="G PROTEIN PATHWAY SUPPRESSOR 2"/>
    <property type="match status" value="1"/>
</dbReference>
<feature type="compositionally biased region" description="Low complexity" evidence="1">
    <location>
        <begin position="312"/>
        <end position="326"/>
    </location>
</feature>